<dbReference type="PANTHER" id="PTHR33840">
    <property type="match status" value="1"/>
</dbReference>
<proteinExistence type="predicted"/>
<dbReference type="AlphaFoldDB" id="A0A917UVT1"/>
<accession>A0A917UVT1</accession>
<organism evidence="2 3">
    <name type="scientific">Agromyces bauzanensis</name>
    <dbReference type="NCBI Taxonomy" id="1308924"/>
    <lineage>
        <taxon>Bacteria</taxon>
        <taxon>Bacillati</taxon>
        <taxon>Actinomycetota</taxon>
        <taxon>Actinomycetes</taxon>
        <taxon>Micrococcales</taxon>
        <taxon>Microbacteriaceae</taxon>
        <taxon>Agromyces</taxon>
    </lineage>
</organism>
<evidence type="ECO:0000313" key="3">
    <source>
        <dbReference type="Proteomes" id="UP000636956"/>
    </source>
</evidence>
<dbReference type="PANTHER" id="PTHR33840:SF2">
    <property type="entry name" value="TLE1 PHOSPHOLIPASE DOMAIN-CONTAINING PROTEIN"/>
    <property type="match status" value="1"/>
</dbReference>
<dbReference type="Pfam" id="PF09994">
    <property type="entry name" value="T6SS_Tle1-like_cat"/>
    <property type="match status" value="1"/>
</dbReference>
<reference evidence="2" key="1">
    <citation type="journal article" date="2014" name="Int. J. Syst. Evol. Microbiol.">
        <title>Complete genome sequence of Corynebacterium casei LMG S-19264T (=DSM 44701T), isolated from a smear-ripened cheese.</title>
        <authorList>
            <consortium name="US DOE Joint Genome Institute (JGI-PGF)"/>
            <person name="Walter F."/>
            <person name="Albersmeier A."/>
            <person name="Kalinowski J."/>
            <person name="Ruckert C."/>
        </authorList>
    </citation>
    <scope>NUCLEOTIDE SEQUENCE</scope>
    <source>
        <strain evidence="2">CGMCC 1.8984</strain>
    </source>
</reference>
<dbReference type="InterPro" id="IPR018712">
    <property type="entry name" value="Tle1-like_cat"/>
</dbReference>
<dbReference type="InterPro" id="IPR029058">
    <property type="entry name" value="AB_hydrolase_fold"/>
</dbReference>
<sequence length="366" mass="40726">MVKNIVMCFDGTGAEVRARRNSNVVLLYSMLDLSDPSQQVAYYDPGVGTEAAAGAWSPPARALSKLLGLAFGVGIRRNLGQAYLWLADHWAPGDRVYLFGFSRGAYTARALAGMLRTVGLIRPGSENLVNYMVAGYTRRHRDERDEAGRASFWGDAHRLAAVFGQPVDDRGRTTPPIHYLGLWDTVKSVGILRWSVHWRYTNKLPTVDRVRHALSIHEWRRPFLHDPVTAGQEKPVLEEVWFAGVHSDVGGGFDDDRLSRIALKWVVDGAIDSGIRIRFESHEGRHGYERICRLEPPDADGAVNGMSGWWRLLGVSRRRMPPTATVHSSVRTRVEGGAADIPELSPTVTWGDPDWLVPRSVTVPES</sequence>
<dbReference type="SUPFAM" id="SSF53474">
    <property type="entry name" value="alpha/beta-Hydrolases"/>
    <property type="match status" value="1"/>
</dbReference>
<evidence type="ECO:0000259" key="1">
    <source>
        <dbReference type="Pfam" id="PF09994"/>
    </source>
</evidence>
<dbReference type="RefSeq" id="WP_188744176.1">
    <property type="nucleotide sequence ID" value="NZ_BAABFW010000005.1"/>
</dbReference>
<keyword evidence="3" id="KW-1185">Reference proteome</keyword>
<name>A0A917UVT1_9MICO</name>
<dbReference type="Proteomes" id="UP000636956">
    <property type="component" value="Unassembled WGS sequence"/>
</dbReference>
<evidence type="ECO:0000313" key="2">
    <source>
        <dbReference type="EMBL" id="GGJ89033.1"/>
    </source>
</evidence>
<comment type="caution">
    <text evidence="2">The sequence shown here is derived from an EMBL/GenBank/DDBJ whole genome shotgun (WGS) entry which is preliminary data.</text>
</comment>
<feature type="domain" description="T6SS Phospholipase effector Tle1-like catalytic" evidence="1">
    <location>
        <begin position="3"/>
        <end position="268"/>
    </location>
</feature>
<dbReference type="EMBL" id="BMMD01000019">
    <property type="protein sequence ID" value="GGJ89033.1"/>
    <property type="molecule type" value="Genomic_DNA"/>
</dbReference>
<gene>
    <name evidence="2" type="ORF">GCM10011372_29530</name>
</gene>
<reference evidence="2" key="2">
    <citation type="submission" date="2020-09" db="EMBL/GenBank/DDBJ databases">
        <authorList>
            <person name="Sun Q."/>
            <person name="Zhou Y."/>
        </authorList>
    </citation>
    <scope>NUCLEOTIDE SEQUENCE</scope>
    <source>
        <strain evidence="2">CGMCC 1.8984</strain>
    </source>
</reference>
<protein>
    <recommendedName>
        <fullName evidence="1">T6SS Phospholipase effector Tle1-like catalytic domain-containing protein</fullName>
    </recommendedName>
</protein>